<dbReference type="Pfam" id="PF06271">
    <property type="entry name" value="RDD"/>
    <property type="match status" value="1"/>
</dbReference>
<reference evidence="7" key="1">
    <citation type="submission" date="2022-10" db="EMBL/GenBank/DDBJ databases">
        <title>The complete genomes of actinobacterial strains from the NBC collection.</title>
        <authorList>
            <person name="Joergensen T.S."/>
            <person name="Alvarez Arevalo M."/>
            <person name="Sterndorff E.B."/>
            <person name="Faurdal D."/>
            <person name="Vuksanovic O."/>
            <person name="Mourched A.-S."/>
            <person name="Charusanti P."/>
            <person name="Shaw S."/>
            <person name="Blin K."/>
            <person name="Weber T."/>
        </authorList>
    </citation>
    <scope>NUCLEOTIDE SEQUENCE</scope>
    <source>
        <strain evidence="7">NBC_00093</strain>
    </source>
</reference>
<comment type="subcellular location">
    <subcellularLocation>
        <location evidence="1">Membrane</location>
        <topology evidence="1">Multi-pass membrane protein</topology>
    </subcellularLocation>
</comment>
<feature type="domain" description="RDD" evidence="6">
    <location>
        <begin position="4"/>
        <end position="88"/>
    </location>
</feature>
<evidence type="ECO:0000259" key="6">
    <source>
        <dbReference type="Pfam" id="PF06271"/>
    </source>
</evidence>
<accession>A0AAU2AIZ4</accession>
<evidence type="ECO:0000256" key="3">
    <source>
        <dbReference type="ARBA" id="ARBA00022989"/>
    </source>
</evidence>
<evidence type="ECO:0000256" key="5">
    <source>
        <dbReference type="SAM" id="Phobius"/>
    </source>
</evidence>
<dbReference type="EMBL" id="CP108222">
    <property type="protein sequence ID" value="WTT23716.1"/>
    <property type="molecule type" value="Genomic_DNA"/>
</dbReference>
<proteinExistence type="predicted"/>
<dbReference type="AlphaFoldDB" id="A0AAU2AIZ4"/>
<evidence type="ECO:0000256" key="2">
    <source>
        <dbReference type="ARBA" id="ARBA00022692"/>
    </source>
</evidence>
<keyword evidence="4 5" id="KW-0472">Membrane</keyword>
<dbReference type="GO" id="GO:0016020">
    <property type="term" value="C:membrane"/>
    <property type="evidence" value="ECO:0007669"/>
    <property type="project" value="UniProtKB-SubCell"/>
</dbReference>
<keyword evidence="2 5" id="KW-0812">Transmembrane</keyword>
<feature type="transmembrane region" description="Helical" evidence="5">
    <location>
        <begin position="33"/>
        <end position="56"/>
    </location>
</feature>
<protein>
    <submittedName>
        <fullName evidence="7">RDD family protein</fullName>
    </submittedName>
</protein>
<gene>
    <name evidence="7" type="ORF">OHA22_35750</name>
</gene>
<sequence length="107" mass="11667">MADRLVDTVIASVFACLGFMAAAASSDGAALIVFVPLGFAAGGLVYFLPLVHWWGATVGKRIFGLRVVRLWSDGTLPPSWKDTFVREFDRAARTVVVRWPAAERNRG</sequence>
<organism evidence="7">
    <name type="scientific">Streptomyces sp. NBC_00093</name>
    <dbReference type="NCBI Taxonomy" id="2975649"/>
    <lineage>
        <taxon>Bacteria</taxon>
        <taxon>Bacillati</taxon>
        <taxon>Actinomycetota</taxon>
        <taxon>Actinomycetes</taxon>
        <taxon>Kitasatosporales</taxon>
        <taxon>Streptomycetaceae</taxon>
        <taxon>Streptomyces</taxon>
    </lineage>
</organism>
<evidence type="ECO:0000256" key="1">
    <source>
        <dbReference type="ARBA" id="ARBA00004141"/>
    </source>
</evidence>
<keyword evidence="3 5" id="KW-1133">Transmembrane helix</keyword>
<evidence type="ECO:0000256" key="4">
    <source>
        <dbReference type="ARBA" id="ARBA00023136"/>
    </source>
</evidence>
<evidence type="ECO:0000313" key="7">
    <source>
        <dbReference type="EMBL" id="WTT23716.1"/>
    </source>
</evidence>
<name>A0AAU2AIZ4_9ACTN</name>
<dbReference type="InterPro" id="IPR010432">
    <property type="entry name" value="RDD"/>
</dbReference>